<reference evidence="2 3" key="1">
    <citation type="submission" date="2020-08" db="EMBL/GenBank/DDBJ databases">
        <title>Sequencing the genomes of 1000 actinobacteria strains.</title>
        <authorList>
            <person name="Klenk H.-P."/>
        </authorList>
    </citation>
    <scope>NUCLEOTIDE SEQUENCE [LARGE SCALE GENOMIC DNA]</scope>
    <source>
        <strain evidence="2 3">DSM 105498</strain>
    </source>
</reference>
<dbReference type="Proteomes" id="UP000589626">
    <property type="component" value="Unassembled WGS sequence"/>
</dbReference>
<evidence type="ECO:0000313" key="3">
    <source>
        <dbReference type="Proteomes" id="UP000589626"/>
    </source>
</evidence>
<dbReference type="RefSeq" id="WP_183593446.1">
    <property type="nucleotide sequence ID" value="NZ_JACHWR010000002.1"/>
</dbReference>
<keyword evidence="2" id="KW-0560">Oxidoreductase</keyword>
<evidence type="ECO:0000313" key="2">
    <source>
        <dbReference type="EMBL" id="MBB3043654.1"/>
    </source>
</evidence>
<dbReference type="EMBL" id="JACHWR010000002">
    <property type="protein sequence ID" value="MBB3043654.1"/>
    <property type="molecule type" value="Genomic_DNA"/>
</dbReference>
<dbReference type="PROSITE" id="PS51819">
    <property type="entry name" value="VOC"/>
    <property type="match status" value="1"/>
</dbReference>
<organism evidence="2 3">
    <name type="scientific">Nocardioides soli</name>
    <dbReference type="NCBI Taxonomy" id="1036020"/>
    <lineage>
        <taxon>Bacteria</taxon>
        <taxon>Bacillati</taxon>
        <taxon>Actinomycetota</taxon>
        <taxon>Actinomycetes</taxon>
        <taxon>Propionibacteriales</taxon>
        <taxon>Nocardioidaceae</taxon>
        <taxon>Nocardioides</taxon>
    </lineage>
</organism>
<dbReference type="GO" id="GO:0016829">
    <property type="term" value="F:lyase activity"/>
    <property type="evidence" value="ECO:0007669"/>
    <property type="project" value="UniProtKB-KW"/>
</dbReference>
<feature type="domain" description="VOC" evidence="1">
    <location>
        <begin position="151"/>
        <end position="297"/>
    </location>
</feature>
<keyword evidence="2" id="KW-0456">Lyase</keyword>
<dbReference type="SUPFAM" id="SSF54593">
    <property type="entry name" value="Glyoxalase/Bleomycin resistance protein/Dihydroxybiphenyl dioxygenase"/>
    <property type="match status" value="2"/>
</dbReference>
<dbReference type="InterPro" id="IPR037523">
    <property type="entry name" value="VOC_core"/>
</dbReference>
<dbReference type="InterPro" id="IPR029068">
    <property type="entry name" value="Glyas_Bleomycin-R_OHBP_Dase"/>
</dbReference>
<gene>
    <name evidence="2" type="ORF">FHU40_003472</name>
</gene>
<dbReference type="AlphaFoldDB" id="A0A7W4Z1Q6"/>
<dbReference type="GO" id="GO:0051213">
    <property type="term" value="F:dioxygenase activity"/>
    <property type="evidence" value="ECO:0007669"/>
    <property type="project" value="UniProtKB-KW"/>
</dbReference>
<evidence type="ECO:0000259" key="1">
    <source>
        <dbReference type="PROSITE" id="PS51819"/>
    </source>
</evidence>
<protein>
    <submittedName>
        <fullName evidence="2">Catechol 2,3-dioxygenase-like lactoylglutathione lyase family enzyme</fullName>
    </submittedName>
</protein>
<accession>A0A7W4Z1Q6</accession>
<keyword evidence="3" id="KW-1185">Reference proteome</keyword>
<name>A0A7W4Z1Q6_9ACTN</name>
<sequence length="302" mass="32224">MPRLFGPLFSTADLTAHLSRLGDVFGMVEAGRAMVHGAEVVALRTPGTWAGAVVWRPDPVPAYAVRDEATRLGRDALRVVDFYAPDLDRAVAHARGLGYRVESGEASYELAEGAFREAHLPGPDGTVTAFLSGPRDFFAGFARIRDRVVSEVCSISLPLGDAGPSLDFYADVLGWGVVYEYSFDDPSFSDLLGSTERLRVRSSTVGPARDEPYLNLVDYGLPESAGGSLLGRSGLDRRGLVGVVVTVPDLDDVRRRADGHPGAWSGAVFALDLPPFGATRAAVVTSPHRIVHVVVEDAGFGC</sequence>
<keyword evidence="2" id="KW-0223">Dioxygenase</keyword>
<proteinExistence type="predicted"/>
<dbReference type="Gene3D" id="3.10.180.10">
    <property type="entry name" value="2,3-Dihydroxybiphenyl 1,2-Dioxygenase, domain 1"/>
    <property type="match status" value="2"/>
</dbReference>
<comment type="caution">
    <text evidence="2">The sequence shown here is derived from an EMBL/GenBank/DDBJ whole genome shotgun (WGS) entry which is preliminary data.</text>
</comment>